<gene>
    <name evidence="1" type="ORF">NDU88_004518</name>
</gene>
<reference evidence="1" key="1">
    <citation type="journal article" date="2022" name="bioRxiv">
        <title>Sequencing and chromosome-scale assembly of the giantPleurodeles waltlgenome.</title>
        <authorList>
            <person name="Brown T."/>
            <person name="Elewa A."/>
            <person name="Iarovenko S."/>
            <person name="Subramanian E."/>
            <person name="Araus A.J."/>
            <person name="Petzold A."/>
            <person name="Susuki M."/>
            <person name="Suzuki K.-i.T."/>
            <person name="Hayashi T."/>
            <person name="Toyoda A."/>
            <person name="Oliveira C."/>
            <person name="Osipova E."/>
            <person name="Leigh N.D."/>
            <person name="Simon A."/>
            <person name="Yun M.H."/>
        </authorList>
    </citation>
    <scope>NUCLEOTIDE SEQUENCE</scope>
    <source>
        <strain evidence="1">20211129_DDA</strain>
        <tissue evidence="1">Liver</tissue>
    </source>
</reference>
<proteinExistence type="predicted"/>
<keyword evidence="2" id="KW-1185">Reference proteome</keyword>
<protein>
    <submittedName>
        <fullName evidence="1">Uncharacterized protein</fullName>
    </submittedName>
</protein>
<dbReference type="EMBL" id="JANPWB010000001">
    <property type="protein sequence ID" value="KAJ1216920.1"/>
    <property type="molecule type" value="Genomic_DNA"/>
</dbReference>
<comment type="caution">
    <text evidence="1">The sequence shown here is derived from an EMBL/GenBank/DDBJ whole genome shotgun (WGS) entry which is preliminary data.</text>
</comment>
<dbReference type="Proteomes" id="UP001066276">
    <property type="component" value="Chromosome 1_1"/>
</dbReference>
<name>A0AAV7WSK1_PLEWA</name>
<evidence type="ECO:0000313" key="1">
    <source>
        <dbReference type="EMBL" id="KAJ1216920.1"/>
    </source>
</evidence>
<sequence>MRHYGPPVVRLDFYRPYMRRNAVGLKNLHDGKERHALLQRLAQGRTGLFGTVGKVVLASRFTALTGLFGGQRARRLYRREAEKLPTEPWDRVGQTVMRLWDPHASAAMEM</sequence>
<evidence type="ECO:0000313" key="2">
    <source>
        <dbReference type="Proteomes" id="UP001066276"/>
    </source>
</evidence>
<accession>A0AAV7WSK1</accession>
<dbReference type="AlphaFoldDB" id="A0AAV7WSK1"/>
<organism evidence="1 2">
    <name type="scientific">Pleurodeles waltl</name>
    <name type="common">Iberian ribbed newt</name>
    <dbReference type="NCBI Taxonomy" id="8319"/>
    <lineage>
        <taxon>Eukaryota</taxon>
        <taxon>Metazoa</taxon>
        <taxon>Chordata</taxon>
        <taxon>Craniata</taxon>
        <taxon>Vertebrata</taxon>
        <taxon>Euteleostomi</taxon>
        <taxon>Amphibia</taxon>
        <taxon>Batrachia</taxon>
        <taxon>Caudata</taxon>
        <taxon>Salamandroidea</taxon>
        <taxon>Salamandridae</taxon>
        <taxon>Pleurodelinae</taxon>
        <taxon>Pleurodeles</taxon>
    </lineage>
</organism>